<feature type="compositionally biased region" description="Polar residues" evidence="1">
    <location>
        <begin position="8"/>
        <end position="34"/>
    </location>
</feature>
<evidence type="ECO:0000256" key="1">
    <source>
        <dbReference type="SAM" id="MobiDB-lite"/>
    </source>
</evidence>
<reference evidence="2 3" key="1">
    <citation type="journal article" date="2018" name="Nat. Ecol. Evol.">
        <title>Pezizomycetes genomes reveal the molecular basis of ectomycorrhizal truffle lifestyle.</title>
        <authorList>
            <person name="Murat C."/>
            <person name="Payen T."/>
            <person name="Noel B."/>
            <person name="Kuo A."/>
            <person name="Morin E."/>
            <person name="Chen J."/>
            <person name="Kohler A."/>
            <person name="Krizsan K."/>
            <person name="Balestrini R."/>
            <person name="Da Silva C."/>
            <person name="Montanini B."/>
            <person name="Hainaut M."/>
            <person name="Levati E."/>
            <person name="Barry K.W."/>
            <person name="Belfiori B."/>
            <person name="Cichocki N."/>
            <person name="Clum A."/>
            <person name="Dockter R.B."/>
            <person name="Fauchery L."/>
            <person name="Guy J."/>
            <person name="Iotti M."/>
            <person name="Le Tacon F."/>
            <person name="Lindquist E.A."/>
            <person name="Lipzen A."/>
            <person name="Malagnac F."/>
            <person name="Mello A."/>
            <person name="Molinier V."/>
            <person name="Miyauchi S."/>
            <person name="Poulain J."/>
            <person name="Riccioni C."/>
            <person name="Rubini A."/>
            <person name="Sitrit Y."/>
            <person name="Splivallo R."/>
            <person name="Traeger S."/>
            <person name="Wang M."/>
            <person name="Zifcakova L."/>
            <person name="Wipf D."/>
            <person name="Zambonelli A."/>
            <person name="Paolocci F."/>
            <person name="Nowrousian M."/>
            <person name="Ottonello S."/>
            <person name="Baldrian P."/>
            <person name="Spatafora J.W."/>
            <person name="Henrissat B."/>
            <person name="Nagy L.G."/>
            <person name="Aury J.M."/>
            <person name="Wincker P."/>
            <person name="Grigoriev I.V."/>
            <person name="Bonfante P."/>
            <person name="Martin F.M."/>
        </authorList>
    </citation>
    <scope>NUCLEOTIDE SEQUENCE [LARGE SCALE GENOMIC DNA]</scope>
    <source>
        <strain evidence="2 3">RN42</strain>
    </source>
</reference>
<feature type="region of interest" description="Disordered" evidence="1">
    <location>
        <begin position="1"/>
        <end position="40"/>
    </location>
</feature>
<gene>
    <name evidence="2" type="ORF">BJ508DRAFT_347237</name>
</gene>
<evidence type="ECO:0000313" key="3">
    <source>
        <dbReference type="Proteomes" id="UP000275078"/>
    </source>
</evidence>
<proteinExistence type="predicted"/>
<evidence type="ECO:0000313" key="2">
    <source>
        <dbReference type="EMBL" id="RPA80289.1"/>
    </source>
</evidence>
<accession>A0A3N4I2R6</accession>
<dbReference type="AlphaFoldDB" id="A0A3N4I2R6"/>
<dbReference type="EMBL" id="ML119689">
    <property type="protein sequence ID" value="RPA80289.1"/>
    <property type="molecule type" value="Genomic_DNA"/>
</dbReference>
<feature type="region of interest" description="Disordered" evidence="1">
    <location>
        <begin position="72"/>
        <end position="108"/>
    </location>
</feature>
<feature type="compositionally biased region" description="Low complexity" evidence="1">
    <location>
        <begin position="86"/>
        <end position="98"/>
    </location>
</feature>
<name>A0A3N4I2R6_ASCIM</name>
<organism evidence="2 3">
    <name type="scientific">Ascobolus immersus RN42</name>
    <dbReference type="NCBI Taxonomy" id="1160509"/>
    <lineage>
        <taxon>Eukaryota</taxon>
        <taxon>Fungi</taxon>
        <taxon>Dikarya</taxon>
        <taxon>Ascomycota</taxon>
        <taxon>Pezizomycotina</taxon>
        <taxon>Pezizomycetes</taxon>
        <taxon>Pezizales</taxon>
        <taxon>Ascobolaceae</taxon>
        <taxon>Ascobolus</taxon>
    </lineage>
</organism>
<keyword evidence="3" id="KW-1185">Reference proteome</keyword>
<sequence length="226" mass="24913">MERHPTDMVQQTSAEHPNATRASEVQSMHPQQVPSHEGPIRSVPCAAHIARIMSQQIHTASIDLDHSMTKDNKLRSLQDPPPSPAAAPSANNVNLAAPIPGPSAATDPKTISHYPSYRCLCYLKDDAMFHECFGPIGHEAALEGHRRKDGLCPDSLAPLNDTTTTRQVQHLHAFSYYDEERVHTMPDAPESAEFGFEAGVLGAREAENELSFMGGWNVSEEQHDRY</sequence>
<dbReference type="Proteomes" id="UP000275078">
    <property type="component" value="Unassembled WGS sequence"/>
</dbReference>
<protein>
    <submittedName>
        <fullName evidence="2">Uncharacterized protein</fullName>
    </submittedName>
</protein>